<gene>
    <name evidence="2" type="ORF">METZ01_LOCUS418267</name>
</gene>
<dbReference type="PANTHER" id="PTHR42966">
    <property type="entry name" value="N-ACETYLNEURAMINATE SYNTHASE"/>
    <property type="match status" value="1"/>
</dbReference>
<dbReference type="Gene3D" id="3.20.20.70">
    <property type="entry name" value="Aldolase class I"/>
    <property type="match status" value="1"/>
</dbReference>
<dbReference type="AlphaFoldDB" id="A0A382X3B1"/>
<dbReference type="InterPro" id="IPR051690">
    <property type="entry name" value="PseI-like"/>
</dbReference>
<name>A0A382X3B1_9ZZZZ</name>
<dbReference type="GO" id="GO:0016051">
    <property type="term" value="P:carbohydrate biosynthetic process"/>
    <property type="evidence" value="ECO:0007669"/>
    <property type="project" value="InterPro"/>
</dbReference>
<feature type="non-terminal residue" evidence="2">
    <location>
        <position position="155"/>
    </location>
</feature>
<evidence type="ECO:0000313" key="2">
    <source>
        <dbReference type="EMBL" id="SVD65413.1"/>
    </source>
</evidence>
<dbReference type="GO" id="GO:0047444">
    <property type="term" value="F:N-acylneuraminate-9-phosphate synthase activity"/>
    <property type="evidence" value="ECO:0007669"/>
    <property type="project" value="TreeGrafter"/>
</dbReference>
<dbReference type="PANTHER" id="PTHR42966:SF1">
    <property type="entry name" value="SIALIC ACID SYNTHASE"/>
    <property type="match status" value="1"/>
</dbReference>
<reference evidence="2" key="1">
    <citation type="submission" date="2018-05" db="EMBL/GenBank/DDBJ databases">
        <authorList>
            <person name="Lanie J.A."/>
            <person name="Ng W.-L."/>
            <person name="Kazmierczak K.M."/>
            <person name="Andrzejewski T.M."/>
            <person name="Davidsen T.M."/>
            <person name="Wayne K.J."/>
            <person name="Tettelin H."/>
            <person name="Glass J.I."/>
            <person name="Rusch D."/>
            <person name="Podicherti R."/>
            <person name="Tsui H.-C.T."/>
            <person name="Winkler M.E."/>
        </authorList>
    </citation>
    <scope>NUCLEOTIDE SEQUENCE</scope>
</reference>
<proteinExistence type="predicted"/>
<dbReference type="InterPro" id="IPR013132">
    <property type="entry name" value="PseI/NeuA/B-like_N"/>
</dbReference>
<dbReference type="EMBL" id="UINC01164519">
    <property type="protein sequence ID" value="SVD65413.1"/>
    <property type="molecule type" value="Genomic_DNA"/>
</dbReference>
<feature type="domain" description="PseI/NeuA/B-like" evidence="1">
    <location>
        <begin position="23"/>
        <end position="136"/>
    </location>
</feature>
<dbReference type="Pfam" id="PF03102">
    <property type="entry name" value="NeuB"/>
    <property type="match status" value="1"/>
</dbReference>
<accession>A0A382X3B1</accession>
<dbReference type="InterPro" id="IPR013785">
    <property type="entry name" value="Aldolase_TIM"/>
</dbReference>
<sequence length="155" mass="17810">MKIFLVAEIGSNWEGSLHKAEKIIKECKKSGADAVKFQMWKATHLYKKSHPNWNEIKRSELTFDKAKKIKKIADKNKIEFFCSAFYPEAVIFLESINVKKYKIASRTCLFTDPFSFETINQNAITGKPVFISMGMGGNKRKILGLFSKPKPIFCY</sequence>
<dbReference type="SUPFAM" id="SSF51569">
    <property type="entry name" value="Aldolase"/>
    <property type="match status" value="1"/>
</dbReference>
<protein>
    <recommendedName>
        <fullName evidence="1">PseI/NeuA/B-like domain-containing protein</fullName>
    </recommendedName>
</protein>
<organism evidence="2">
    <name type="scientific">marine metagenome</name>
    <dbReference type="NCBI Taxonomy" id="408172"/>
    <lineage>
        <taxon>unclassified sequences</taxon>
        <taxon>metagenomes</taxon>
        <taxon>ecological metagenomes</taxon>
    </lineage>
</organism>
<evidence type="ECO:0000259" key="1">
    <source>
        <dbReference type="Pfam" id="PF03102"/>
    </source>
</evidence>